<dbReference type="InterPro" id="IPR050892">
    <property type="entry name" value="ADP-ribose_metab_enzymes"/>
</dbReference>
<dbReference type="PANTHER" id="PTHR12521:SF0">
    <property type="entry name" value="ADP-RIBOSE GLYCOHYDROLASE OARD1"/>
    <property type="match status" value="1"/>
</dbReference>
<dbReference type="Pfam" id="PF01661">
    <property type="entry name" value="Macro"/>
    <property type="match status" value="1"/>
</dbReference>
<comment type="catalytic activity">
    <reaction evidence="1">
        <text>an N-(ADP-alpha-D-ribosyl)-thymidine in DNA + H2O = a thymidine in DNA + ADP-D-ribose</text>
        <dbReference type="Rhea" id="RHEA:71655"/>
        <dbReference type="Rhea" id="RHEA-COMP:13556"/>
        <dbReference type="Rhea" id="RHEA-COMP:18051"/>
        <dbReference type="ChEBI" id="CHEBI:15377"/>
        <dbReference type="ChEBI" id="CHEBI:57967"/>
        <dbReference type="ChEBI" id="CHEBI:137386"/>
        <dbReference type="ChEBI" id="CHEBI:191199"/>
    </reaction>
    <physiologicalReaction direction="left-to-right" evidence="1">
        <dbReference type="Rhea" id="RHEA:71656"/>
    </physiologicalReaction>
</comment>
<dbReference type="SMART" id="SM00506">
    <property type="entry name" value="A1pp"/>
    <property type="match status" value="1"/>
</dbReference>
<evidence type="ECO:0000259" key="2">
    <source>
        <dbReference type="PROSITE" id="PS51154"/>
    </source>
</evidence>
<dbReference type="PANTHER" id="PTHR12521">
    <property type="entry name" value="PROTEIN C6ORF130"/>
    <property type="match status" value="1"/>
</dbReference>
<dbReference type="CDD" id="cd02901">
    <property type="entry name" value="Macro_Poa1p-like"/>
    <property type="match status" value="1"/>
</dbReference>
<evidence type="ECO:0000313" key="3">
    <source>
        <dbReference type="EMBL" id="MBL4952019.1"/>
    </source>
</evidence>
<feature type="domain" description="Macro" evidence="2">
    <location>
        <begin position="1"/>
        <end position="141"/>
    </location>
</feature>
<dbReference type="InterPro" id="IPR043472">
    <property type="entry name" value="Macro_dom-like"/>
</dbReference>
<evidence type="ECO:0000313" key="4">
    <source>
        <dbReference type="Proteomes" id="UP000623967"/>
    </source>
</evidence>
<proteinExistence type="predicted"/>
<dbReference type="SUPFAM" id="SSF52949">
    <property type="entry name" value="Macro domain-like"/>
    <property type="match status" value="1"/>
</dbReference>
<organism evidence="3 4">
    <name type="scientific">Neobacillus paridis</name>
    <dbReference type="NCBI Taxonomy" id="2803862"/>
    <lineage>
        <taxon>Bacteria</taxon>
        <taxon>Bacillati</taxon>
        <taxon>Bacillota</taxon>
        <taxon>Bacilli</taxon>
        <taxon>Bacillales</taxon>
        <taxon>Bacillaceae</taxon>
        <taxon>Neobacillus</taxon>
    </lineage>
</organism>
<dbReference type="RefSeq" id="WP_202653300.1">
    <property type="nucleotide sequence ID" value="NZ_JAESWB010000134.1"/>
</dbReference>
<reference evidence="3 4" key="1">
    <citation type="submission" date="2021-01" db="EMBL/GenBank/DDBJ databases">
        <title>Genome public.</title>
        <authorList>
            <person name="Liu C."/>
            <person name="Sun Q."/>
        </authorList>
    </citation>
    <scope>NUCLEOTIDE SEQUENCE [LARGE SCALE GENOMIC DNA]</scope>
    <source>
        <strain evidence="3 4">YIM B02564</strain>
    </source>
</reference>
<accession>A0ABS1TMQ1</accession>
<gene>
    <name evidence="3" type="ORF">JK635_07325</name>
</gene>
<dbReference type="PROSITE" id="PS51154">
    <property type="entry name" value="MACRO"/>
    <property type="match status" value="1"/>
</dbReference>
<sequence length="141" mass="16291">MKYQEIERDLFTVPNYYALAHCISADCKLGAGIALQFNKKFPVMKQDLLSRNPKVGEAQAFHGPFLIFNLITKEKYWQKPTYKSLTQSLYSMKHQLTQLGFHHLAMPRIGCGLDKLDWPIVRSIIKEVFQDTSIEILICVK</sequence>
<comment type="caution">
    <text evidence="3">The sequence shown here is derived from an EMBL/GenBank/DDBJ whole genome shotgun (WGS) entry which is preliminary data.</text>
</comment>
<dbReference type="Proteomes" id="UP000623967">
    <property type="component" value="Unassembled WGS sequence"/>
</dbReference>
<name>A0ABS1TMQ1_9BACI</name>
<dbReference type="EMBL" id="JAESWB010000134">
    <property type="protein sequence ID" value="MBL4952019.1"/>
    <property type="molecule type" value="Genomic_DNA"/>
</dbReference>
<keyword evidence="4" id="KW-1185">Reference proteome</keyword>
<evidence type="ECO:0000256" key="1">
    <source>
        <dbReference type="ARBA" id="ARBA00035885"/>
    </source>
</evidence>
<dbReference type="Gene3D" id="3.40.220.10">
    <property type="entry name" value="Leucine Aminopeptidase, subunit E, domain 1"/>
    <property type="match status" value="1"/>
</dbReference>
<dbReference type="InterPro" id="IPR002589">
    <property type="entry name" value="Macro_dom"/>
</dbReference>
<protein>
    <submittedName>
        <fullName evidence="3">Macro domain-containing protein</fullName>
    </submittedName>
</protein>